<evidence type="ECO:0000313" key="2">
    <source>
        <dbReference type="Proteomes" id="UP001202134"/>
    </source>
</evidence>
<reference evidence="1 2" key="1">
    <citation type="submission" date="2022-01" db="EMBL/GenBank/DDBJ databases">
        <title>Whole genome-based taxonomy of the Shewanellaceae.</title>
        <authorList>
            <person name="Martin-Rodriguez A.J."/>
        </authorList>
    </citation>
    <scope>NUCLEOTIDE SEQUENCE [LARGE SCALE GENOMIC DNA]</scope>
    <source>
        <strain evidence="1 2">DSM 24955</strain>
    </source>
</reference>
<sequence length="56" mass="6621">MEQHKIESSFISELRTDIYLAANRQLEVRSYARDLNGKEYIKNIYEFADLLPCKPV</sequence>
<gene>
    <name evidence="1" type="ORF">L2737_10615</name>
</gene>
<evidence type="ECO:0000313" key="1">
    <source>
        <dbReference type="EMBL" id="MCL1045776.1"/>
    </source>
</evidence>
<keyword evidence="2" id="KW-1185">Reference proteome</keyword>
<proteinExistence type="predicted"/>
<name>A0ABT0KQF5_9GAMM</name>
<protein>
    <submittedName>
        <fullName evidence="1">Uncharacterized protein</fullName>
    </submittedName>
</protein>
<comment type="caution">
    <text evidence="1">The sequence shown here is derived from an EMBL/GenBank/DDBJ whole genome shotgun (WGS) entry which is preliminary data.</text>
</comment>
<dbReference type="EMBL" id="JAKIKU010000005">
    <property type="protein sequence ID" value="MCL1045776.1"/>
    <property type="molecule type" value="Genomic_DNA"/>
</dbReference>
<accession>A0ABT0KQF5</accession>
<organism evidence="1 2">
    <name type="scientific">Shewanella electrodiphila</name>
    <dbReference type="NCBI Taxonomy" id="934143"/>
    <lineage>
        <taxon>Bacteria</taxon>
        <taxon>Pseudomonadati</taxon>
        <taxon>Pseudomonadota</taxon>
        <taxon>Gammaproteobacteria</taxon>
        <taxon>Alteromonadales</taxon>
        <taxon>Shewanellaceae</taxon>
        <taxon>Shewanella</taxon>
    </lineage>
</organism>
<dbReference type="Proteomes" id="UP001202134">
    <property type="component" value="Unassembled WGS sequence"/>
</dbReference>
<dbReference type="RefSeq" id="WP_248955686.1">
    <property type="nucleotide sequence ID" value="NZ_JAKIKU010000005.1"/>
</dbReference>